<feature type="region of interest" description="Disordered" evidence="1">
    <location>
        <begin position="17"/>
        <end position="215"/>
    </location>
</feature>
<protein>
    <submittedName>
        <fullName evidence="2">Uncharacterized protein</fullName>
    </submittedName>
</protein>
<feature type="compositionally biased region" description="Acidic residues" evidence="1">
    <location>
        <begin position="100"/>
        <end position="115"/>
    </location>
</feature>
<name>A0A9P6FFU3_9FUNG</name>
<comment type="caution">
    <text evidence="2">The sequence shown here is derived from an EMBL/GenBank/DDBJ whole genome shotgun (WGS) entry which is preliminary data.</text>
</comment>
<organism evidence="2 3">
    <name type="scientific">Mortierella hygrophila</name>
    <dbReference type="NCBI Taxonomy" id="979708"/>
    <lineage>
        <taxon>Eukaryota</taxon>
        <taxon>Fungi</taxon>
        <taxon>Fungi incertae sedis</taxon>
        <taxon>Mucoromycota</taxon>
        <taxon>Mortierellomycotina</taxon>
        <taxon>Mortierellomycetes</taxon>
        <taxon>Mortierellales</taxon>
        <taxon>Mortierellaceae</taxon>
        <taxon>Mortierella</taxon>
    </lineage>
</organism>
<dbReference type="AlphaFoldDB" id="A0A9P6FFU3"/>
<feature type="compositionally biased region" description="Polar residues" evidence="1">
    <location>
        <begin position="136"/>
        <end position="162"/>
    </location>
</feature>
<keyword evidence="3" id="KW-1185">Reference proteome</keyword>
<feature type="compositionally biased region" description="Acidic residues" evidence="1">
    <location>
        <begin position="22"/>
        <end position="37"/>
    </location>
</feature>
<accession>A0A9P6FFU3</accession>
<evidence type="ECO:0000256" key="1">
    <source>
        <dbReference type="SAM" id="MobiDB-lite"/>
    </source>
</evidence>
<dbReference type="Proteomes" id="UP000723463">
    <property type="component" value="Unassembled WGS sequence"/>
</dbReference>
<feature type="compositionally biased region" description="Polar residues" evidence="1">
    <location>
        <begin position="170"/>
        <end position="180"/>
    </location>
</feature>
<evidence type="ECO:0000313" key="2">
    <source>
        <dbReference type="EMBL" id="KAF9549221.1"/>
    </source>
</evidence>
<proteinExistence type="predicted"/>
<gene>
    <name evidence="2" type="ORF">EC957_004521</name>
</gene>
<feature type="compositionally biased region" description="Low complexity" evidence="1">
    <location>
        <begin position="185"/>
        <end position="203"/>
    </location>
</feature>
<sequence length="345" mass="37410">MYSQPYGDYVEAYEVSSRYSDAENDFQDNDDDGEPVADDSLAVASGDALSWSATPDRVEELSSANKNESVDRQSDQNEIVASTYPSRRSKHHTQSQASPEAEEEEEQEEEEEEEVVEPREESLSPEVDSEFEEQVESYNRKSTPSASPQSVGTRGALASSSKDIVRESKATATATVGSQTRGRRTPQLSSPASAPASISATPTRKSRRSFPDDVKRQLNKDTIDLLLQNPHMSGVLLSVDIPIFSKNEGYTDNNNEGYTDNTNEGYTDNTTVTGGELRKKTRRKGAFTTASEIVVLPATIIAITIAGANANAFTATAVGTTSAVRSKVQSSYKNPSSRILLGSRG</sequence>
<evidence type="ECO:0000313" key="3">
    <source>
        <dbReference type="Proteomes" id="UP000723463"/>
    </source>
</evidence>
<reference evidence="2" key="1">
    <citation type="journal article" date="2020" name="Fungal Divers.">
        <title>Resolving the Mortierellaceae phylogeny through synthesis of multi-gene phylogenetics and phylogenomics.</title>
        <authorList>
            <person name="Vandepol N."/>
            <person name="Liber J."/>
            <person name="Desiro A."/>
            <person name="Na H."/>
            <person name="Kennedy M."/>
            <person name="Barry K."/>
            <person name="Grigoriev I.V."/>
            <person name="Miller A.N."/>
            <person name="O'Donnell K."/>
            <person name="Stajich J.E."/>
            <person name="Bonito G."/>
        </authorList>
    </citation>
    <scope>NUCLEOTIDE SEQUENCE</scope>
    <source>
        <strain evidence="2">NRRL 2591</strain>
    </source>
</reference>
<dbReference type="EMBL" id="JAAAXW010000021">
    <property type="protein sequence ID" value="KAF9549221.1"/>
    <property type="molecule type" value="Genomic_DNA"/>
</dbReference>
<feature type="compositionally biased region" description="Polar residues" evidence="1">
    <location>
        <begin position="76"/>
        <end position="86"/>
    </location>
</feature>